<keyword evidence="1" id="KW-0732">Signal</keyword>
<evidence type="ECO:0000259" key="2">
    <source>
        <dbReference type="Pfam" id="PF18962"/>
    </source>
</evidence>
<evidence type="ECO:0000256" key="1">
    <source>
        <dbReference type="SAM" id="SignalP"/>
    </source>
</evidence>
<name>A0A4V1ZAU2_9BACT</name>
<protein>
    <submittedName>
        <fullName evidence="3">T9SS type A sorting domain-containing protein</fullName>
    </submittedName>
</protein>
<sequence length="473" mass="50529">MKKTLTLLLAVFCWATSARAQAQTYQFYYGNLHAHSAYSDGNQDEATSHAATPAQDYSFAKASLHLDFLGISEHNHAQAGMSLPNYAKGLRQADSLTTASFVALYGMEWGVISGGGHILVYGVDQLLGWEAGNFNVFVAKNDYQSLFKQINRRPGAFALFAHPQSGDYGNLAGTAAFSPRADSSVVGTPLRSGPATSTNVTYSNASTGSYESTYQRMLAKGYHVGISLDHDNHNTTFGRTTPGRLVILSPTLTKANLMQALRNRRFFASDDWNAQVNFTLNGQPMGTIMEGTGNASLSVNVADGDNESVRSITLMRGVPANGVNAVSVATTPAGTAALTYTDTNVPNSAYYYYAIIIQNDGDRIVTSPIWYSRGGVTAAAPAQELAALDVFPNPVQGGSTTLSYSLPKASRVTLEVLDNLGRPVSVLAQDEQQSAGPHSYALSVSQLNLASGLYTVRLVQATGTTYRKLVVAQ</sequence>
<dbReference type="InterPro" id="IPR026444">
    <property type="entry name" value="Secre_tail"/>
</dbReference>
<dbReference type="Proteomes" id="UP000294155">
    <property type="component" value="Unassembled WGS sequence"/>
</dbReference>
<reference evidence="3 4" key="1">
    <citation type="submission" date="2019-02" db="EMBL/GenBank/DDBJ databases">
        <title>Bacterial novel species isolated from soil.</title>
        <authorList>
            <person name="Jung H.-Y."/>
        </authorList>
    </citation>
    <scope>NUCLEOTIDE SEQUENCE [LARGE SCALE GENOMIC DNA]</scope>
    <source>
        <strain evidence="3 4">1-3-3-3</strain>
    </source>
</reference>
<dbReference type="Pfam" id="PF18962">
    <property type="entry name" value="Por_Secre_tail"/>
    <property type="match status" value="1"/>
</dbReference>
<gene>
    <name evidence="3" type="ORF">EWM57_09170</name>
</gene>
<dbReference type="SUPFAM" id="SSF89550">
    <property type="entry name" value="PHP domain-like"/>
    <property type="match status" value="1"/>
</dbReference>
<organism evidence="3 4">
    <name type="scientific">Hymenobacter persicinus</name>
    <dbReference type="NCBI Taxonomy" id="2025506"/>
    <lineage>
        <taxon>Bacteria</taxon>
        <taxon>Pseudomonadati</taxon>
        <taxon>Bacteroidota</taxon>
        <taxon>Cytophagia</taxon>
        <taxon>Cytophagales</taxon>
        <taxon>Hymenobacteraceae</taxon>
        <taxon>Hymenobacter</taxon>
    </lineage>
</organism>
<dbReference type="Gene3D" id="2.60.40.4070">
    <property type="match status" value="1"/>
</dbReference>
<dbReference type="AlphaFoldDB" id="A0A4V1ZAU2"/>
<dbReference type="NCBIfam" id="NF038032">
    <property type="entry name" value="CehA_McbA_metalo"/>
    <property type="match status" value="1"/>
</dbReference>
<dbReference type="OrthoDB" id="355609at2"/>
<dbReference type="NCBIfam" id="TIGR04183">
    <property type="entry name" value="Por_Secre_tail"/>
    <property type="match status" value="1"/>
</dbReference>
<comment type="caution">
    <text evidence="3">The sequence shown here is derived from an EMBL/GenBank/DDBJ whole genome shotgun (WGS) entry which is preliminary data.</text>
</comment>
<dbReference type="RefSeq" id="WP_129920844.1">
    <property type="nucleotide sequence ID" value="NZ_SEWE01000015.1"/>
</dbReference>
<accession>A0A4V1ZAU2</accession>
<evidence type="ECO:0000313" key="3">
    <source>
        <dbReference type="EMBL" id="RYU80103.1"/>
    </source>
</evidence>
<feature type="domain" description="Secretion system C-terminal sorting" evidence="2">
    <location>
        <begin position="390"/>
        <end position="471"/>
    </location>
</feature>
<feature type="signal peptide" evidence="1">
    <location>
        <begin position="1"/>
        <end position="22"/>
    </location>
</feature>
<dbReference type="Gene3D" id="3.20.20.140">
    <property type="entry name" value="Metal-dependent hydrolases"/>
    <property type="match status" value="1"/>
</dbReference>
<dbReference type="InterPro" id="IPR016195">
    <property type="entry name" value="Pol/histidinol_Pase-like"/>
</dbReference>
<dbReference type="EMBL" id="SEWE01000015">
    <property type="protein sequence ID" value="RYU80103.1"/>
    <property type="molecule type" value="Genomic_DNA"/>
</dbReference>
<evidence type="ECO:0000313" key="4">
    <source>
        <dbReference type="Proteomes" id="UP000294155"/>
    </source>
</evidence>
<feature type="chain" id="PRO_5020761129" evidence="1">
    <location>
        <begin position="23"/>
        <end position="473"/>
    </location>
</feature>
<proteinExistence type="predicted"/>
<keyword evidence="4" id="KW-1185">Reference proteome</keyword>